<evidence type="ECO:0000313" key="3">
    <source>
        <dbReference type="EMBL" id="MTH28641.1"/>
    </source>
</evidence>
<accession>A0A7K1GI79</accession>
<dbReference type="RefSeq" id="WP_155034628.1">
    <property type="nucleotide sequence ID" value="NZ_JAYMMG010000002.1"/>
</dbReference>
<dbReference type="InterPro" id="IPR007730">
    <property type="entry name" value="SPOR-like_dom"/>
</dbReference>
<proteinExistence type="predicted"/>
<name>A0A7K1GI79_9FLAO</name>
<evidence type="ECO:0000259" key="2">
    <source>
        <dbReference type="Pfam" id="PF05036"/>
    </source>
</evidence>
<dbReference type="OrthoDB" id="2473397at2"/>
<sequence>MRILRVFSLITFGLFSISQIAAQNKKVVVNEPYNIAKLVETKKNNNSTISTKDGFRLQVFYGDGTQARQALASFRNQYPEIGATIIYSTPSYKVMAGNFKTRIEAERNLKAVKENFPKTLLIRPGK</sequence>
<protein>
    <submittedName>
        <fullName evidence="3">SPOR domain-containing protein</fullName>
    </submittedName>
</protein>
<gene>
    <name evidence="3" type="ORF">GJV77_01705</name>
</gene>
<dbReference type="Pfam" id="PF05036">
    <property type="entry name" value="SPOR"/>
    <property type="match status" value="1"/>
</dbReference>
<evidence type="ECO:0000313" key="4">
    <source>
        <dbReference type="Proteomes" id="UP000488936"/>
    </source>
</evidence>
<dbReference type="EMBL" id="WMJY01000002">
    <property type="protein sequence ID" value="MTH28641.1"/>
    <property type="molecule type" value="Genomic_DNA"/>
</dbReference>
<dbReference type="AlphaFoldDB" id="A0A7K1GI79"/>
<reference evidence="3 4" key="1">
    <citation type="journal article" date="2006" name="Int. J. Syst. Evol. Microbiol.">
        <title>Myroides pelagicus sp. nov., isolated from seawater in Thailand.</title>
        <authorList>
            <person name="Yoon J."/>
            <person name="Maneerat S."/>
            <person name="Kawai F."/>
            <person name="Yokota A."/>
        </authorList>
    </citation>
    <scope>NUCLEOTIDE SEQUENCE [LARGE SCALE GENOMIC DNA]</scope>
    <source>
        <strain evidence="3 4">SM1T</strain>
    </source>
</reference>
<dbReference type="GO" id="GO:0042834">
    <property type="term" value="F:peptidoglycan binding"/>
    <property type="evidence" value="ECO:0007669"/>
    <property type="project" value="InterPro"/>
</dbReference>
<feature type="domain" description="SPOR" evidence="2">
    <location>
        <begin position="53"/>
        <end position="116"/>
    </location>
</feature>
<evidence type="ECO:0000256" key="1">
    <source>
        <dbReference type="SAM" id="SignalP"/>
    </source>
</evidence>
<keyword evidence="4" id="KW-1185">Reference proteome</keyword>
<comment type="caution">
    <text evidence="3">The sequence shown here is derived from an EMBL/GenBank/DDBJ whole genome shotgun (WGS) entry which is preliminary data.</text>
</comment>
<organism evidence="3 4">
    <name type="scientific">Myroides pelagicus</name>
    <dbReference type="NCBI Taxonomy" id="270914"/>
    <lineage>
        <taxon>Bacteria</taxon>
        <taxon>Pseudomonadati</taxon>
        <taxon>Bacteroidota</taxon>
        <taxon>Flavobacteriia</taxon>
        <taxon>Flavobacteriales</taxon>
        <taxon>Flavobacteriaceae</taxon>
        <taxon>Myroides</taxon>
    </lineage>
</organism>
<dbReference type="Proteomes" id="UP000488936">
    <property type="component" value="Unassembled WGS sequence"/>
</dbReference>
<keyword evidence="1" id="KW-0732">Signal</keyword>
<feature type="signal peptide" evidence="1">
    <location>
        <begin position="1"/>
        <end position="21"/>
    </location>
</feature>
<feature type="chain" id="PRO_5029614226" evidence="1">
    <location>
        <begin position="22"/>
        <end position="126"/>
    </location>
</feature>